<organism evidence="3 4">
    <name type="scientific">Pleurotus eryngii</name>
    <name type="common">Boletus of the steppes</name>
    <dbReference type="NCBI Taxonomy" id="5323"/>
    <lineage>
        <taxon>Eukaryota</taxon>
        <taxon>Fungi</taxon>
        <taxon>Dikarya</taxon>
        <taxon>Basidiomycota</taxon>
        <taxon>Agaricomycotina</taxon>
        <taxon>Agaricomycetes</taxon>
        <taxon>Agaricomycetidae</taxon>
        <taxon>Agaricales</taxon>
        <taxon>Pleurotineae</taxon>
        <taxon>Pleurotaceae</taxon>
        <taxon>Pleurotus</taxon>
    </lineage>
</organism>
<comment type="caution">
    <text evidence="3">The sequence shown here is derived from an EMBL/GenBank/DDBJ whole genome shotgun (WGS) entry which is preliminary data.</text>
</comment>
<name>A0A9P5ZQS4_PLEER</name>
<reference evidence="3" key="1">
    <citation type="submission" date="2020-11" db="EMBL/GenBank/DDBJ databases">
        <authorList>
            <consortium name="DOE Joint Genome Institute"/>
            <person name="Ahrendt S."/>
            <person name="Riley R."/>
            <person name="Andreopoulos W."/>
            <person name="Labutti K."/>
            <person name="Pangilinan J."/>
            <person name="Ruiz-Duenas F.J."/>
            <person name="Barrasa J.M."/>
            <person name="Sanchez-Garcia M."/>
            <person name="Camarero S."/>
            <person name="Miyauchi S."/>
            <person name="Serrano A."/>
            <person name="Linde D."/>
            <person name="Babiker R."/>
            <person name="Drula E."/>
            <person name="Ayuso-Fernandez I."/>
            <person name="Pacheco R."/>
            <person name="Padilla G."/>
            <person name="Ferreira P."/>
            <person name="Barriuso J."/>
            <person name="Kellner H."/>
            <person name="Castanera R."/>
            <person name="Alfaro M."/>
            <person name="Ramirez L."/>
            <person name="Pisabarro A.G."/>
            <person name="Kuo A."/>
            <person name="Tritt A."/>
            <person name="Lipzen A."/>
            <person name="He G."/>
            <person name="Yan M."/>
            <person name="Ng V."/>
            <person name="Cullen D."/>
            <person name="Martin F."/>
            <person name="Rosso M.-N."/>
            <person name="Henrissat B."/>
            <person name="Hibbett D."/>
            <person name="Martinez A.T."/>
            <person name="Grigoriev I.V."/>
        </authorList>
    </citation>
    <scope>NUCLEOTIDE SEQUENCE</scope>
    <source>
        <strain evidence="3">ATCC 90797</strain>
    </source>
</reference>
<gene>
    <name evidence="3" type="ORF">BDN71DRAFT_1398384</name>
</gene>
<protein>
    <submittedName>
        <fullName evidence="3">Uncharacterized protein</fullName>
    </submittedName>
</protein>
<keyword evidence="4" id="KW-1185">Reference proteome</keyword>
<keyword evidence="2" id="KW-1133">Transmembrane helix</keyword>
<feature type="transmembrane region" description="Helical" evidence="2">
    <location>
        <begin position="221"/>
        <end position="241"/>
    </location>
</feature>
<evidence type="ECO:0000313" key="4">
    <source>
        <dbReference type="Proteomes" id="UP000807025"/>
    </source>
</evidence>
<proteinExistence type="predicted"/>
<dbReference type="EMBL" id="MU154619">
    <property type="protein sequence ID" value="KAF9491458.1"/>
    <property type="molecule type" value="Genomic_DNA"/>
</dbReference>
<sequence>MAAGDSPVHPTIDIVSIADPNCPQSDPPPPYPSPRSTRRSRNAGRGARTAHSQIASSDLQHSELDAVLITPSLQQFPTSDHDHEASESTPFLSPASPSGRRTSRQRAFSHTSTVLSTASAAPSLAHTLLSLFQPEGDDDSSSDLLADVDTSEGRILLMSEEAPPRRAPLLSTEGLKRYFRPVVKQKYYWSLLHLAVLNFPYALLAWVYLFVFTLTGTTLLMALPLGVALCFLDLLGARMFARGELAIQTRFHAPLAFPPPYPPRPIFTRYREATLEEIEAGATEGTRVKEASFYKNAYAMFRDSTSYQALFYFLVIKPVITIVLMLVFLVLTPISIALVIPAPFILRAARRLGVWQANIAVEGLYMPVR</sequence>
<evidence type="ECO:0000256" key="1">
    <source>
        <dbReference type="SAM" id="MobiDB-lite"/>
    </source>
</evidence>
<feature type="region of interest" description="Disordered" evidence="1">
    <location>
        <begin position="76"/>
        <end position="110"/>
    </location>
</feature>
<keyword evidence="2" id="KW-0472">Membrane</keyword>
<feature type="transmembrane region" description="Helical" evidence="2">
    <location>
        <begin position="187"/>
        <end position="209"/>
    </location>
</feature>
<dbReference type="OrthoDB" id="2576477at2759"/>
<feature type="compositionally biased region" description="Polar residues" evidence="1">
    <location>
        <begin position="50"/>
        <end position="59"/>
    </location>
</feature>
<feature type="region of interest" description="Disordered" evidence="1">
    <location>
        <begin position="1"/>
        <end position="59"/>
    </location>
</feature>
<dbReference type="Proteomes" id="UP000807025">
    <property type="component" value="Unassembled WGS sequence"/>
</dbReference>
<feature type="transmembrane region" description="Helical" evidence="2">
    <location>
        <begin position="310"/>
        <end position="340"/>
    </location>
</feature>
<feature type="compositionally biased region" description="Polar residues" evidence="1">
    <location>
        <begin position="87"/>
        <end position="110"/>
    </location>
</feature>
<evidence type="ECO:0000256" key="2">
    <source>
        <dbReference type="SAM" id="Phobius"/>
    </source>
</evidence>
<evidence type="ECO:0000313" key="3">
    <source>
        <dbReference type="EMBL" id="KAF9491458.1"/>
    </source>
</evidence>
<dbReference type="AlphaFoldDB" id="A0A9P5ZQS4"/>
<keyword evidence="2" id="KW-0812">Transmembrane</keyword>
<accession>A0A9P5ZQS4</accession>